<accession>A0A9P8CTS7</accession>
<evidence type="ECO:0000313" key="2">
    <source>
        <dbReference type="EMBL" id="KAG9258525.1"/>
    </source>
</evidence>
<dbReference type="OrthoDB" id="10266325at2759"/>
<gene>
    <name evidence="2" type="ORF">F5Z01DRAFT_643485</name>
</gene>
<reference evidence="2" key="1">
    <citation type="journal article" date="2021" name="IMA Fungus">
        <title>Genomic characterization of three marine fungi, including Emericellopsis atlantica sp. nov. with signatures of a generalist lifestyle and marine biomass degradation.</title>
        <authorList>
            <person name="Hagestad O.C."/>
            <person name="Hou L."/>
            <person name="Andersen J.H."/>
            <person name="Hansen E.H."/>
            <person name="Altermark B."/>
            <person name="Li C."/>
            <person name="Kuhnert E."/>
            <person name="Cox R.J."/>
            <person name="Crous P.W."/>
            <person name="Spatafora J.W."/>
            <person name="Lail K."/>
            <person name="Amirebrahimi M."/>
            <person name="Lipzen A."/>
            <person name="Pangilinan J."/>
            <person name="Andreopoulos W."/>
            <person name="Hayes R.D."/>
            <person name="Ng V."/>
            <person name="Grigoriev I.V."/>
            <person name="Jackson S.A."/>
            <person name="Sutton T.D.S."/>
            <person name="Dobson A.D.W."/>
            <person name="Rama T."/>
        </authorList>
    </citation>
    <scope>NUCLEOTIDE SEQUENCE</scope>
    <source>
        <strain evidence="2">TS7</strain>
    </source>
</reference>
<dbReference type="InterPro" id="IPR041018">
    <property type="entry name" value="ADPRTs_Tse2"/>
</dbReference>
<feature type="domain" description="Tse2 ADP-ribosyltransferase toxin" evidence="1">
    <location>
        <begin position="149"/>
        <end position="261"/>
    </location>
</feature>
<organism evidence="2 3">
    <name type="scientific">Emericellopsis atlantica</name>
    <dbReference type="NCBI Taxonomy" id="2614577"/>
    <lineage>
        <taxon>Eukaryota</taxon>
        <taxon>Fungi</taxon>
        <taxon>Dikarya</taxon>
        <taxon>Ascomycota</taxon>
        <taxon>Pezizomycotina</taxon>
        <taxon>Sordariomycetes</taxon>
        <taxon>Hypocreomycetidae</taxon>
        <taxon>Hypocreales</taxon>
        <taxon>Bionectriaceae</taxon>
        <taxon>Emericellopsis</taxon>
    </lineage>
</organism>
<sequence length="332" mass="39180">MKVTTSRTAMPPSSIRLPTHQIRSKVFHQFPRTAYRPAYDQHPRARMILRPRRPEQPEWQGGYDIRTELPEGWIEKPEVKEEIPMSEAERVKAQIQAIGTEPSATESYEQQLEQWKSKTEKWDRLAKTLDIGALRVFPKDFQGRREIWEEKNVPNGLSMFMDDLHFQRMMLHGYKRKPPGLVYKIDEGTSRGLSFLRYRDTRHDADDAGTPVPKGLWLVRGGFHWGHFSLQPAVPMTLGELEDKITDFFNEHAICIPIKAWHRIHSLRLQGQNRPIPKNWHLPSLDELCRRHRVRLNEDEGVYTIKSRRGFFYSPDYVWSQFAKRIETQRTE</sequence>
<keyword evidence="3" id="KW-1185">Reference proteome</keyword>
<evidence type="ECO:0000259" key="1">
    <source>
        <dbReference type="Pfam" id="PF18648"/>
    </source>
</evidence>
<dbReference type="GeneID" id="70293620"/>
<name>A0A9P8CTS7_9HYPO</name>
<protein>
    <recommendedName>
        <fullName evidence="1">Tse2 ADP-ribosyltransferase toxin domain-containing protein</fullName>
    </recommendedName>
</protein>
<comment type="caution">
    <text evidence="2">The sequence shown here is derived from an EMBL/GenBank/DDBJ whole genome shotgun (WGS) entry which is preliminary data.</text>
</comment>
<dbReference type="AlphaFoldDB" id="A0A9P8CTS7"/>
<proteinExistence type="predicted"/>
<dbReference type="Proteomes" id="UP000887229">
    <property type="component" value="Unassembled WGS sequence"/>
</dbReference>
<evidence type="ECO:0000313" key="3">
    <source>
        <dbReference type="Proteomes" id="UP000887229"/>
    </source>
</evidence>
<dbReference type="RefSeq" id="XP_046122449.1">
    <property type="nucleotide sequence ID" value="XM_046262717.1"/>
</dbReference>
<dbReference type="EMBL" id="MU251243">
    <property type="protein sequence ID" value="KAG9258525.1"/>
    <property type="molecule type" value="Genomic_DNA"/>
</dbReference>
<dbReference type="Pfam" id="PF18648">
    <property type="entry name" value="ADPRTs_Tse2"/>
    <property type="match status" value="1"/>
</dbReference>